<name>L8B973_PHLRA</name>
<evidence type="ECO:0000259" key="2">
    <source>
        <dbReference type="PROSITE" id="PS50878"/>
    </source>
</evidence>
<dbReference type="AlphaFoldDB" id="L8B973"/>
<dbReference type="PANTHER" id="PTHR34047:SF8">
    <property type="entry name" value="PROTEIN YKFC"/>
    <property type="match status" value="1"/>
</dbReference>
<dbReference type="PANTHER" id="PTHR34047">
    <property type="entry name" value="NUCLEAR INTRON MATURASE 1, MITOCHONDRIAL-RELATED"/>
    <property type="match status" value="1"/>
</dbReference>
<dbReference type="CDD" id="cd00085">
    <property type="entry name" value="HNHc"/>
    <property type="match status" value="1"/>
</dbReference>
<feature type="transmembrane region" description="Helical" evidence="1">
    <location>
        <begin position="771"/>
        <end position="791"/>
    </location>
</feature>
<protein>
    <recommendedName>
        <fullName evidence="2">Reverse transcriptase domain-containing protein</fullName>
    </recommendedName>
</protein>
<evidence type="ECO:0000313" key="3">
    <source>
        <dbReference type="EMBL" id="CCE89232.1"/>
    </source>
</evidence>
<reference evidence="3" key="1">
    <citation type="journal article" date="2014" name="PLoS ONE">
        <title>Mitochondrial Genome of Phlebia radiata Is the Second Largest (156 kbp) among Fungi and Features Signs of Genome Flexibility and Recent Recombination Events.</title>
        <authorList>
            <person name="Salavirta H."/>
            <person name="Oksanen I."/>
            <person name="Kuuskeri J."/>
            <person name="Makela M."/>
            <person name="Laine P."/>
            <person name="Paulin L."/>
            <person name="Lundell T."/>
        </authorList>
    </citation>
    <scope>NUCLEOTIDE SEQUENCE</scope>
    <source>
        <strain evidence="3">79</strain>
    </source>
</reference>
<dbReference type="CDD" id="cd01651">
    <property type="entry name" value="RT_G2_intron"/>
    <property type="match status" value="1"/>
</dbReference>
<keyword evidence="1" id="KW-0812">Transmembrane</keyword>
<dbReference type="Pfam" id="PF01348">
    <property type="entry name" value="Intron_maturas2"/>
    <property type="match status" value="1"/>
</dbReference>
<sequence length="793" mass="90718">MQKVLKIMKQLMLRGSVQLDMVRAILPKFQFSFHPREGGYLSCKEIFQSIFRAGFEGSGFTHRLGSYTKSAIKKISGKPTSKGSRVRTNSGPAKVGNGYAVRGLGVVANRYVVLNGTRSTLTATLRSSPVQTLIRQHSTEAGCSINVLSRLRDLNNRSIEYPNLPIDRDLYKSFILNRDMYLMAYNRLKSKPGMMTPGISPRTLDGISSEYLDGLIAELRSEAFTFSPGKRVMIAKASGGQRPLTIGDPREKLVQEVMRTVLEAIYEPHFKETSFGFRPNLGCHSALRHVFTKFKGCAWWIEGDIKGCFDNIPHDKLMEVISLRIKDQRFLQLIRKALNAGYLLDTRPVFDIVGTPQGSIVSPILANIYLHQLDEFVENLKSEFDQPSSRRRHPVVRQLQWQITKAKRVGDMKRVRQLAVEMRNNPNKLINSGIKKLMYVRYADDWIIAVNGTYSEAKDILEKVTIFLKDKGLTVSPTKTKITNTYKENALFLGTNISHSKATTYSLHRKGTLQRNSGFITLNAPMDRIYKKLREAGFMSNHRGRTRVSWLSLEVRQIITLANSIIRGYENYYSFVLNKGQLCSYIYYIIKDTVLRTLANKLSISSRAKVIQKFGPDISLFDQNKRDKENKPTLVTKLYKPSYQLNLWDFKSRVFNTNIKALFASDLSLAKLDNLICTVCGSAHKVEMHHIRAMKDIKHKKGTLDYLMAKRYRKQIPVCRDCHMAHHSGKQLILKKGVKSQQIGRRAVWLRKYPVRFGDEPCQPALWEYVLVQWSCYNFLIFINFINYGILLS</sequence>
<keyword evidence="1" id="KW-1133">Transmembrane helix</keyword>
<geneLocation type="mitochondrion" evidence="3"/>
<dbReference type="InterPro" id="IPR003615">
    <property type="entry name" value="HNH_nuc"/>
</dbReference>
<dbReference type="InterPro" id="IPR024937">
    <property type="entry name" value="Domain_X"/>
</dbReference>
<keyword evidence="3" id="KW-0496">Mitochondrion</keyword>
<dbReference type="SMART" id="SM00507">
    <property type="entry name" value="HNHc"/>
    <property type="match status" value="1"/>
</dbReference>
<keyword evidence="1" id="KW-0472">Membrane</keyword>
<dbReference type="GO" id="GO:0005739">
    <property type="term" value="C:mitochondrion"/>
    <property type="evidence" value="ECO:0007669"/>
    <property type="project" value="UniProtKB-ARBA"/>
</dbReference>
<dbReference type="RefSeq" id="YP_007374950.1">
    <property type="nucleotide sequence ID" value="NC_020148.1"/>
</dbReference>
<gene>
    <name evidence="3" type="ORF">PRA_mt0165</name>
</gene>
<dbReference type="GO" id="GO:0006397">
    <property type="term" value="P:mRNA processing"/>
    <property type="evidence" value="ECO:0007669"/>
    <property type="project" value="InterPro"/>
</dbReference>
<dbReference type="PROSITE" id="PS50878">
    <property type="entry name" value="RT_POL"/>
    <property type="match status" value="1"/>
</dbReference>
<feature type="domain" description="Reverse transcriptase" evidence="2">
    <location>
        <begin position="215"/>
        <end position="497"/>
    </location>
</feature>
<organism evidence="3">
    <name type="scientific">Phlebia radiata</name>
    <name type="common">White-rot fungus</name>
    <dbReference type="NCBI Taxonomy" id="5308"/>
    <lineage>
        <taxon>Eukaryota</taxon>
        <taxon>Fungi</taxon>
        <taxon>Dikarya</taxon>
        <taxon>Basidiomycota</taxon>
        <taxon>Agaricomycotina</taxon>
        <taxon>Agaricomycetes</taxon>
        <taxon>Polyporales</taxon>
        <taxon>Meruliaceae</taxon>
        <taxon>Phlebia</taxon>
    </lineage>
</organism>
<dbReference type="InterPro" id="IPR000477">
    <property type="entry name" value="RT_dom"/>
</dbReference>
<dbReference type="Pfam" id="PF21368">
    <property type="entry name" value="AI2M-like_HNH"/>
    <property type="match status" value="1"/>
</dbReference>
<dbReference type="EMBL" id="HE613568">
    <property type="protein sequence ID" value="CCE89232.1"/>
    <property type="molecule type" value="Genomic_DNA"/>
</dbReference>
<dbReference type="Pfam" id="PF00078">
    <property type="entry name" value="RVT_1"/>
    <property type="match status" value="1"/>
</dbReference>
<evidence type="ECO:0000256" key="1">
    <source>
        <dbReference type="SAM" id="Phobius"/>
    </source>
</evidence>
<dbReference type="SUPFAM" id="SSF56672">
    <property type="entry name" value="DNA/RNA polymerases"/>
    <property type="match status" value="1"/>
</dbReference>
<dbReference type="InterPro" id="IPR051083">
    <property type="entry name" value="GrpII_Intron_Splice-Mob/Def"/>
</dbReference>
<dbReference type="GeneID" id="14469598"/>
<proteinExistence type="predicted"/>
<dbReference type="InterPro" id="IPR043502">
    <property type="entry name" value="DNA/RNA_pol_sf"/>
</dbReference>
<dbReference type="InterPro" id="IPR049030">
    <property type="entry name" value="AI2M-like_HNH"/>
</dbReference>
<accession>L8B973</accession>